<protein>
    <recommendedName>
        <fullName evidence="4">Transmembrane protein (PGPGW)</fullName>
    </recommendedName>
</protein>
<proteinExistence type="predicted"/>
<evidence type="ECO:0000256" key="1">
    <source>
        <dbReference type="SAM" id="Phobius"/>
    </source>
</evidence>
<dbReference type="AlphaFoldDB" id="A0A1I6GHD0"/>
<reference evidence="3" key="1">
    <citation type="submission" date="2016-10" db="EMBL/GenBank/DDBJ databases">
        <authorList>
            <person name="Varghese N."/>
            <person name="Submissions S."/>
        </authorList>
    </citation>
    <scope>NUCLEOTIDE SEQUENCE [LARGE SCALE GENOMIC DNA]</scope>
    <source>
        <strain evidence="3">DSM 26921</strain>
    </source>
</reference>
<keyword evidence="1" id="KW-0812">Transmembrane</keyword>
<evidence type="ECO:0000313" key="3">
    <source>
        <dbReference type="Proteomes" id="UP000199658"/>
    </source>
</evidence>
<keyword evidence="3" id="KW-1185">Reference proteome</keyword>
<organism evidence="2 3">
    <name type="scientific">Litoreibacter janthinus</name>
    <dbReference type="NCBI Taxonomy" id="670154"/>
    <lineage>
        <taxon>Bacteria</taxon>
        <taxon>Pseudomonadati</taxon>
        <taxon>Pseudomonadota</taxon>
        <taxon>Alphaproteobacteria</taxon>
        <taxon>Rhodobacterales</taxon>
        <taxon>Roseobacteraceae</taxon>
        <taxon>Litoreibacter</taxon>
    </lineage>
</organism>
<evidence type="ECO:0008006" key="4">
    <source>
        <dbReference type="Google" id="ProtNLM"/>
    </source>
</evidence>
<feature type="transmembrane region" description="Helical" evidence="1">
    <location>
        <begin position="45"/>
        <end position="66"/>
    </location>
</feature>
<gene>
    <name evidence="2" type="ORF">SAMN04488002_1477</name>
</gene>
<dbReference type="Proteomes" id="UP000199658">
    <property type="component" value="Unassembled WGS sequence"/>
</dbReference>
<dbReference type="EMBL" id="FOYO01000001">
    <property type="protein sequence ID" value="SFR41560.1"/>
    <property type="molecule type" value="Genomic_DNA"/>
</dbReference>
<dbReference type="STRING" id="670154.SAMN04488002_1477"/>
<feature type="transmembrane region" description="Helical" evidence="1">
    <location>
        <begin position="72"/>
        <end position="92"/>
    </location>
</feature>
<evidence type="ECO:0000313" key="2">
    <source>
        <dbReference type="EMBL" id="SFR41560.1"/>
    </source>
</evidence>
<accession>A0A1I6GHD0</accession>
<name>A0A1I6GHD0_9RHOB</name>
<keyword evidence="1" id="KW-1133">Transmembrane helix</keyword>
<keyword evidence="1" id="KW-0472">Membrane</keyword>
<sequence>MCDRMMATDPDKRARATRRFERQFDAMERMIPALRRPLTAIRARGWWIVRVPVAIIFILGSFLAVLPVFGVWMLPIGLLLLAVDLEVLRGPISDLIVRARRRLATWRRRG</sequence>